<accession>X1CLV8</accession>
<evidence type="ECO:0000313" key="2">
    <source>
        <dbReference type="EMBL" id="GAH09396.1"/>
    </source>
</evidence>
<protein>
    <submittedName>
        <fullName evidence="2">Uncharacterized protein</fullName>
    </submittedName>
</protein>
<name>X1CLV8_9ZZZZ</name>
<reference evidence="2" key="1">
    <citation type="journal article" date="2014" name="Front. Microbiol.">
        <title>High frequency of phylogenetically diverse reductive dehalogenase-homologous genes in deep subseafloor sedimentary metagenomes.</title>
        <authorList>
            <person name="Kawai M."/>
            <person name="Futagami T."/>
            <person name="Toyoda A."/>
            <person name="Takaki Y."/>
            <person name="Nishi S."/>
            <person name="Hori S."/>
            <person name="Arai W."/>
            <person name="Tsubouchi T."/>
            <person name="Morono Y."/>
            <person name="Uchiyama I."/>
            <person name="Ito T."/>
            <person name="Fujiyama A."/>
            <person name="Inagaki F."/>
            <person name="Takami H."/>
        </authorList>
    </citation>
    <scope>NUCLEOTIDE SEQUENCE</scope>
    <source>
        <strain evidence="2">Expedition CK06-06</strain>
    </source>
</reference>
<evidence type="ECO:0000256" key="1">
    <source>
        <dbReference type="SAM" id="MobiDB-lite"/>
    </source>
</evidence>
<comment type="caution">
    <text evidence="2">The sequence shown here is derived from an EMBL/GenBank/DDBJ whole genome shotgun (WGS) entry which is preliminary data.</text>
</comment>
<feature type="region of interest" description="Disordered" evidence="1">
    <location>
        <begin position="1"/>
        <end position="29"/>
    </location>
</feature>
<gene>
    <name evidence="2" type="ORF">S01H4_51995</name>
</gene>
<feature type="non-terminal residue" evidence="2">
    <location>
        <position position="1"/>
    </location>
</feature>
<dbReference type="EMBL" id="BART01029664">
    <property type="protein sequence ID" value="GAH09396.1"/>
    <property type="molecule type" value="Genomic_DNA"/>
</dbReference>
<organism evidence="2">
    <name type="scientific">marine sediment metagenome</name>
    <dbReference type="NCBI Taxonomy" id="412755"/>
    <lineage>
        <taxon>unclassified sequences</taxon>
        <taxon>metagenomes</taxon>
        <taxon>ecological metagenomes</taxon>
    </lineage>
</organism>
<proteinExistence type="predicted"/>
<dbReference type="AlphaFoldDB" id="X1CLV8"/>
<sequence length="29" mass="3485">PESGRPRVNKPASRLDRKQKDMGEYFYMK</sequence>
<feature type="compositionally biased region" description="Basic and acidic residues" evidence="1">
    <location>
        <begin position="13"/>
        <end position="23"/>
    </location>
</feature>